<organism evidence="1 2">
    <name type="scientific">Entomophthora muscae</name>
    <dbReference type="NCBI Taxonomy" id="34485"/>
    <lineage>
        <taxon>Eukaryota</taxon>
        <taxon>Fungi</taxon>
        <taxon>Fungi incertae sedis</taxon>
        <taxon>Zoopagomycota</taxon>
        <taxon>Entomophthoromycotina</taxon>
        <taxon>Entomophthoromycetes</taxon>
        <taxon>Entomophthorales</taxon>
        <taxon>Entomophthoraceae</taxon>
        <taxon>Entomophthora</taxon>
    </lineage>
</organism>
<evidence type="ECO:0000313" key="1">
    <source>
        <dbReference type="EMBL" id="KAJ9069432.1"/>
    </source>
</evidence>
<evidence type="ECO:0000313" key="2">
    <source>
        <dbReference type="Proteomes" id="UP001165960"/>
    </source>
</evidence>
<dbReference type="EMBL" id="QTSX02003632">
    <property type="protein sequence ID" value="KAJ9069432.1"/>
    <property type="molecule type" value="Genomic_DNA"/>
</dbReference>
<name>A0ACC2T4F8_9FUNG</name>
<reference evidence="1" key="1">
    <citation type="submission" date="2022-04" db="EMBL/GenBank/DDBJ databases">
        <title>Genome of the entomopathogenic fungus Entomophthora muscae.</title>
        <authorList>
            <person name="Elya C."/>
            <person name="Lovett B.R."/>
            <person name="Lee E."/>
            <person name="Macias A.M."/>
            <person name="Hajek A.E."/>
            <person name="De Bivort B.L."/>
            <person name="Kasson M.T."/>
            <person name="De Fine Licht H.H."/>
            <person name="Stajich J.E."/>
        </authorList>
    </citation>
    <scope>NUCLEOTIDE SEQUENCE</scope>
    <source>
        <strain evidence="1">Berkeley</strain>
    </source>
</reference>
<gene>
    <name evidence="1" type="primary">OSGIN1_1</name>
    <name evidence="1" type="ORF">DSO57_1018659</name>
</gene>
<proteinExistence type="predicted"/>
<protein>
    <submittedName>
        <fullName evidence="1">Oxidative stress-induced growth inhibitor 1</fullName>
    </submittedName>
</protein>
<accession>A0ACC2T4F8</accession>
<comment type="caution">
    <text evidence="1">The sequence shown here is derived from an EMBL/GenBank/DDBJ whole genome shotgun (WGS) entry which is preliminary data.</text>
</comment>
<keyword evidence="2" id="KW-1185">Reference proteome</keyword>
<sequence length="431" mass="48316">MTVCTILERPAKRHLPKEMEVIIVGNGPSALTMGYLLLGHQAFYSGGQPGVEPHPDPRLHSLLSEQPLSLEQDLEDIAQMDLSGSSRIVDPVARLLDSLAHPLSDVDPDQPSRLGWMRTRKPINFAILGKGPIGGIWAQLATSEMRALSHHSQLELPGFPFLLWRENQGTSESGWRPGRKEISQYYRDYAETMGIARHCHEGVEVLRVRRTTGPFRYLVYGKKGSTKFRVRANHVVLATGSFTTPIPLQISGSHIPGVFHELDELLRHTQPKRVLLVGTGLSAADALIRMQEKGIEVVHSFFLQYPRPSRQRHPLASCWKDDYPEYHRVYQLMKGVSCPGYEAFPDAHLEKLVPHSHQIQASFHFNGDRHDRLVDAVLVLIGRRPNLELMSSVSATLIPDPRVYAIGALAGSSFVRHILPTCLKAYRQICN</sequence>
<dbReference type="Proteomes" id="UP001165960">
    <property type="component" value="Unassembled WGS sequence"/>
</dbReference>